<dbReference type="PROSITE" id="PS50280">
    <property type="entry name" value="SET"/>
    <property type="match status" value="1"/>
</dbReference>
<keyword evidence="1" id="KW-0489">Methyltransferase</keyword>
<dbReference type="SMART" id="SM00317">
    <property type="entry name" value="SET"/>
    <property type="match status" value="1"/>
</dbReference>
<dbReference type="InParanoid" id="A0A168NJV4"/>
<dbReference type="InterPro" id="IPR044429">
    <property type="entry name" value="SETD4_SET"/>
</dbReference>
<dbReference type="InterPro" id="IPR050600">
    <property type="entry name" value="SETD3_SETD6_MTase"/>
</dbReference>
<evidence type="ECO:0000256" key="2">
    <source>
        <dbReference type="ARBA" id="ARBA00022679"/>
    </source>
</evidence>
<accession>A0A168NJV4</accession>
<name>A0A168NJV4_ABSGL</name>
<evidence type="ECO:0000313" key="6">
    <source>
        <dbReference type="Proteomes" id="UP000078561"/>
    </source>
</evidence>
<protein>
    <recommendedName>
        <fullName evidence="4">SET domain-containing protein</fullName>
    </recommendedName>
</protein>
<dbReference type="InterPro" id="IPR015353">
    <property type="entry name" value="Rubisco_LSMT_subst-bd"/>
</dbReference>
<gene>
    <name evidence="5" type="primary">ABSGL_06397.1 scaffold 8296</name>
</gene>
<evidence type="ECO:0000259" key="4">
    <source>
        <dbReference type="PROSITE" id="PS50280"/>
    </source>
</evidence>
<keyword evidence="6" id="KW-1185">Reference proteome</keyword>
<evidence type="ECO:0000256" key="3">
    <source>
        <dbReference type="ARBA" id="ARBA00022691"/>
    </source>
</evidence>
<reference evidence="5" key="1">
    <citation type="submission" date="2016-04" db="EMBL/GenBank/DDBJ databases">
        <authorList>
            <person name="Evans L.H."/>
            <person name="Alamgir A."/>
            <person name="Owens N."/>
            <person name="Weber N.D."/>
            <person name="Virtaneva K."/>
            <person name="Barbian K."/>
            <person name="Babar A."/>
            <person name="Rosenke K."/>
        </authorList>
    </citation>
    <scope>NUCLEOTIDE SEQUENCE [LARGE SCALE GENOMIC DNA]</scope>
    <source>
        <strain evidence="5">CBS 101.48</strain>
    </source>
</reference>
<dbReference type="STRING" id="4829.A0A168NJV4"/>
<dbReference type="OMA" id="ISHMKDE"/>
<dbReference type="Gene3D" id="3.90.1420.10">
    <property type="entry name" value="Rubisco LSMT, substrate-binding domain"/>
    <property type="match status" value="1"/>
</dbReference>
<dbReference type="PANTHER" id="PTHR13271:SF151">
    <property type="entry name" value="SET DOMAIN-CONTAINING PROTEIN 4"/>
    <property type="match status" value="1"/>
</dbReference>
<evidence type="ECO:0000313" key="5">
    <source>
        <dbReference type="EMBL" id="SAM00681.1"/>
    </source>
</evidence>
<keyword evidence="3" id="KW-0949">S-adenosyl-L-methionine</keyword>
<feature type="domain" description="SET" evidence="4">
    <location>
        <begin position="35"/>
        <end position="242"/>
    </location>
</feature>
<dbReference type="GO" id="GO:0016279">
    <property type="term" value="F:protein-lysine N-methyltransferase activity"/>
    <property type="evidence" value="ECO:0007669"/>
    <property type="project" value="InterPro"/>
</dbReference>
<dbReference type="InterPro" id="IPR046341">
    <property type="entry name" value="SET_dom_sf"/>
</dbReference>
<dbReference type="Gene3D" id="3.90.1410.10">
    <property type="entry name" value="set domain protein methyltransferase, domain 1"/>
    <property type="match status" value="1"/>
</dbReference>
<dbReference type="PANTHER" id="PTHR13271">
    <property type="entry name" value="UNCHARACTERIZED PUTATIVE METHYLTRANSFERASE"/>
    <property type="match status" value="1"/>
</dbReference>
<keyword evidence="2" id="KW-0808">Transferase</keyword>
<dbReference type="SUPFAM" id="SSF82199">
    <property type="entry name" value="SET domain"/>
    <property type="match status" value="1"/>
</dbReference>
<dbReference type="OrthoDB" id="341421at2759"/>
<dbReference type="Pfam" id="PF00856">
    <property type="entry name" value="SET"/>
    <property type="match status" value="1"/>
</dbReference>
<dbReference type="CDD" id="cd19177">
    <property type="entry name" value="SET_SETD4"/>
    <property type="match status" value="1"/>
</dbReference>
<dbReference type="AlphaFoldDB" id="A0A168NJV4"/>
<dbReference type="FunCoup" id="A0A168NJV4">
    <property type="interactions" value="145"/>
</dbReference>
<dbReference type="EMBL" id="LT553376">
    <property type="protein sequence ID" value="SAM00681.1"/>
    <property type="molecule type" value="Genomic_DNA"/>
</dbReference>
<evidence type="ECO:0000256" key="1">
    <source>
        <dbReference type="ARBA" id="ARBA00022603"/>
    </source>
</evidence>
<proteinExistence type="predicted"/>
<organism evidence="5">
    <name type="scientific">Absidia glauca</name>
    <name type="common">Pin mould</name>
    <dbReference type="NCBI Taxonomy" id="4829"/>
    <lineage>
        <taxon>Eukaryota</taxon>
        <taxon>Fungi</taxon>
        <taxon>Fungi incertae sedis</taxon>
        <taxon>Mucoromycota</taxon>
        <taxon>Mucoromycotina</taxon>
        <taxon>Mucoromycetes</taxon>
        <taxon>Mucorales</taxon>
        <taxon>Cunninghamellaceae</taxon>
        <taxon>Absidia</taxon>
    </lineage>
</organism>
<dbReference type="Pfam" id="PF09273">
    <property type="entry name" value="Rubis-subs-bind"/>
    <property type="match status" value="1"/>
</dbReference>
<dbReference type="InterPro" id="IPR001214">
    <property type="entry name" value="SET_dom"/>
</dbReference>
<dbReference type="GO" id="GO:0032259">
    <property type="term" value="P:methylation"/>
    <property type="evidence" value="ECO:0007669"/>
    <property type="project" value="UniProtKB-KW"/>
</dbReference>
<dbReference type="Proteomes" id="UP000078561">
    <property type="component" value="Unassembled WGS sequence"/>
</dbReference>
<dbReference type="InterPro" id="IPR036464">
    <property type="entry name" value="Rubisco_LSMT_subst-bd_sf"/>
</dbReference>
<sequence>MKRLYEEQASHWFLVNDAKYEHFMRWLNKAHFPPTKLTLATFKNTGRGMMATEPIEAGEVIVRVPTSFLISSDLLVKTYGQAAHTLSTQPLLALHLVLLMQDPETTWKPYLDLLPTHFNTLPVTFPPALFDQLPQPLASEVDAQRKKIRADYSAVLQFLKTIQNPASVSFESYQWAWLCVNTRCIHVSDKKGGNMAMAPLLDFLNHTSEAKITSGFNPQTQSFEIKTLTPYRKGEQVFINYGPHDNQAIFREYGFVLPENEYNFVSLDHHVWALLKETERSERAVKIKRQILEHAGDYTIKKQDISFRLLCALRLIALKGTDQSYSQGQWHDVIMGLADQIDDSNERTVYHMLRTLCTRAYTLAEEKRQALNTLEDATIHHHPFALYFLRQIWRETCDILKDTLVDVEKQLSTLG</sequence>